<name>A0A327RH53_9FLAO</name>
<comment type="caution">
    <text evidence="2">The sequence shown here is derived from an EMBL/GenBank/DDBJ whole genome shotgun (WGS) entry which is preliminary data.</text>
</comment>
<dbReference type="SUPFAM" id="SSF55729">
    <property type="entry name" value="Acyl-CoA N-acyltransferases (Nat)"/>
    <property type="match status" value="1"/>
</dbReference>
<gene>
    <name evidence="2" type="ORF">LV92_00190</name>
</gene>
<sequence>MEEKHPNSIEISLKESKKISTVKRFLNIIKNGMFLFGLKNRLAKIGINIKPYYWVKEEVEKSEEPKIKGNVSEFTFRELSLDEMKLISKGIDNLSIENLMEDYENCQLCMGLEHKGEIAAYMFIGLNDLNFKGKIFHINGNEAYLYNMWTFHSFRGRNLAPYLRYKCYELLKDQGRDTKYSVTDYFNKSSIKFKNKLNSKNLQLYIYIDLFGKWKRHYLLKSYTDK</sequence>
<dbReference type="GO" id="GO:0016747">
    <property type="term" value="F:acyltransferase activity, transferring groups other than amino-acyl groups"/>
    <property type="evidence" value="ECO:0007669"/>
    <property type="project" value="InterPro"/>
</dbReference>
<organism evidence="2 3">
    <name type="scientific">Arenibacter echinorum</name>
    <dbReference type="NCBI Taxonomy" id="440515"/>
    <lineage>
        <taxon>Bacteria</taxon>
        <taxon>Pseudomonadati</taxon>
        <taxon>Bacteroidota</taxon>
        <taxon>Flavobacteriia</taxon>
        <taxon>Flavobacteriales</taxon>
        <taxon>Flavobacteriaceae</taxon>
        <taxon>Arenibacter</taxon>
    </lineage>
</organism>
<accession>A0A327RH53</accession>
<evidence type="ECO:0000313" key="3">
    <source>
        <dbReference type="Proteomes" id="UP000249696"/>
    </source>
</evidence>
<dbReference type="Proteomes" id="UP000249696">
    <property type="component" value="Unassembled WGS sequence"/>
</dbReference>
<feature type="domain" description="N-acetyltransferase" evidence="1">
    <location>
        <begin position="100"/>
        <end position="193"/>
    </location>
</feature>
<dbReference type="InterPro" id="IPR000182">
    <property type="entry name" value="GNAT_dom"/>
</dbReference>
<evidence type="ECO:0000313" key="2">
    <source>
        <dbReference type="EMBL" id="RAJ15495.1"/>
    </source>
</evidence>
<dbReference type="Gene3D" id="3.40.630.30">
    <property type="match status" value="1"/>
</dbReference>
<evidence type="ECO:0000259" key="1">
    <source>
        <dbReference type="Pfam" id="PF00583"/>
    </source>
</evidence>
<keyword evidence="3" id="KW-1185">Reference proteome</keyword>
<dbReference type="InterPro" id="IPR016181">
    <property type="entry name" value="Acyl_CoA_acyltransferase"/>
</dbReference>
<protein>
    <recommendedName>
        <fullName evidence="1">N-acetyltransferase domain-containing protein</fullName>
    </recommendedName>
</protein>
<proteinExistence type="predicted"/>
<dbReference type="Pfam" id="PF00583">
    <property type="entry name" value="Acetyltransf_1"/>
    <property type="match status" value="1"/>
</dbReference>
<reference evidence="2 3" key="1">
    <citation type="submission" date="2018-06" db="EMBL/GenBank/DDBJ databases">
        <title>Genomic Encyclopedia of Archaeal and Bacterial Type Strains, Phase II (KMG-II): from individual species to whole genera.</title>
        <authorList>
            <person name="Goeker M."/>
        </authorList>
    </citation>
    <scope>NUCLEOTIDE SEQUENCE [LARGE SCALE GENOMIC DNA]</scope>
    <source>
        <strain evidence="2 3">DSM 23522</strain>
    </source>
</reference>
<dbReference type="EMBL" id="QLLN01000001">
    <property type="protein sequence ID" value="RAJ15495.1"/>
    <property type="molecule type" value="Genomic_DNA"/>
</dbReference>
<dbReference type="AlphaFoldDB" id="A0A327RH53"/>